<dbReference type="InterPro" id="IPR039258">
    <property type="entry name" value="ZNF511"/>
</dbReference>
<feature type="region of interest" description="Disordered" evidence="1">
    <location>
        <begin position="172"/>
        <end position="241"/>
    </location>
</feature>
<dbReference type="Proteomes" id="UP000277580">
    <property type="component" value="Unassembled WGS sequence"/>
</dbReference>
<evidence type="ECO:0000259" key="2">
    <source>
        <dbReference type="PROSITE" id="PS00028"/>
    </source>
</evidence>
<accession>A0A3N4KWF9</accession>
<dbReference type="OrthoDB" id="18440at2759"/>
<organism evidence="3 4">
    <name type="scientific">Morchella conica CCBAS932</name>
    <dbReference type="NCBI Taxonomy" id="1392247"/>
    <lineage>
        <taxon>Eukaryota</taxon>
        <taxon>Fungi</taxon>
        <taxon>Dikarya</taxon>
        <taxon>Ascomycota</taxon>
        <taxon>Pezizomycotina</taxon>
        <taxon>Pezizomycetes</taxon>
        <taxon>Pezizales</taxon>
        <taxon>Morchellaceae</taxon>
        <taxon>Morchella</taxon>
    </lineage>
</organism>
<dbReference type="SMART" id="SM00355">
    <property type="entry name" value="ZnF_C2H2"/>
    <property type="match status" value="2"/>
</dbReference>
<protein>
    <recommendedName>
        <fullName evidence="2">C2H2-type domain-containing protein</fullName>
    </recommendedName>
</protein>
<feature type="region of interest" description="Disordered" evidence="1">
    <location>
        <begin position="1"/>
        <end position="46"/>
    </location>
</feature>
<proteinExistence type="predicted"/>
<feature type="compositionally biased region" description="Polar residues" evidence="1">
    <location>
        <begin position="10"/>
        <end position="20"/>
    </location>
</feature>
<evidence type="ECO:0000256" key="1">
    <source>
        <dbReference type="SAM" id="MobiDB-lite"/>
    </source>
</evidence>
<dbReference type="PROSITE" id="PS00028">
    <property type="entry name" value="ZINC_FINGER_C2H2_1"/>
    <property type="match status" value="1"/>
</dbReference>
<dbReference type="AlphaFoldDB" id="A0A3N4KWF9"/>
<evidence type="ECO:0000313" key="3">
    <source>
        <dbReference type="EMBL" id="RPB14880.1"/>
    </source>
</evidence>
<feature type="compositionally biased region" description="Basic and acidic residues" evidence="1">
    <location>
        <begin position="212"/>
        <end position="241"/>
    </location>
</feature>
<feature type="compositionally biased region" description="Low complexity" evidence="1">
    <location>
        <begin position="172"/>
        <end position="201"/>
    </location>
</feature>
<dbReference type="InterPro" id="IPR013087">
    <property type="entry name" value="Znf_C2H2_type"/>
</dbReference>
<dbReference type="PANTHER" id="PTHR21354:SF0">
    <property type="entry name" value="ZINC FINGER PROTEIN 511"/>
    <property type="match status" value="1"/>
</dbReference>
<keyword evidence="4" id="KW-1185">Reference proteome</keyword>
<dbReference type="InParanoid" id="A0A3N4KWF9"/>
<sequence>MSQKRLRSDSAASTDPNTWTIFEPSSAPDADGDIIPTNPHDTKHSRHAVTSAPAITCFLPPSCAAGTAFASHELFESHYAQAHTNRCLECGKNFPSGRFLELHIAEHHDPLQELRRERGEKGYGCFVEGCERFCSTPQKRRRHVIDKHHFPKEYNWGIVQWGIDNHTTLLTRSTTKNTPTTTPTTCTSPTIAATPTTPNKPQKLGGKNPSPKQKDPSRRKRPMDIKEEEEGKPSLEKGKEVKEVDMLDVANAMSAMKLVPPSVRFGDKILYGNYQ</sequence>
<evidence type="ECO:0000313" key="4">
    <source>
        <dbReference type="Proteomes" id="UP000277580"/>
    </source>
</evidence>
<gene>
    <name evidence="3" type="ORF">P167DRAFT_572160</name>
</gene>
<dbReference type="EMBL" id="ML119116">
    <property type="protein sequence ID" value="RPB14880.1"/>
    <property type="molecule type" value="Genomic_DNA"/>
</dbReference>
<reference evidence="3 4" key="1">
    <citation type="journal article" date="2018" name="Nat. Ecol. Evol.">
        <title>Pezizomycetes genomes reveal the molecular basis of ectomycorrhizal truffle lifestyle.</title>
        <authorList>
            <person name="Murat C."/>
            <person name="Payen T."/>
            <person name="Noel B."/>
            <person name="Kuo A."/>
            <person name="Morin E."/>
            <person name="Chen J."/>
            <person name="Kohler A."/>
            <person name="Krizsan K."/>
            <person name="Balestrini R."/>
            <person name="Da Silva C."/>
            <person name="Montanini B."/>
            <person name="Hainaut M."/>
            <person name="Levati E."/>
            <person name="Barry K.W."/>
            <person name="Belfiori B."/>
            <person name="Cichocki N."/>
            <person name="Clum A."/>
            <person name="Dockter R.B."/>
            <person name="Fauchery L."/>
            <person name="Guy J."/>
            <person name="Iotti M."/>
            <person name="Le Tacon F."/>
            <person name="Lindquist E.A."/>
            <person name="Lipzen A."/>
            <person name="Malagnac F."/>
            <person name="Mello A."/>
            <person name="Molinier V."/>
            <person name="Miyauchi S."/>
            <person name="Poulain J."/>
            <person name="Riccioni C."/>
            <person name="Rubini A."/>
            <person name="Sitrit Y."/>
            <person name="Splivallo R."/>
            <person name="Traeger S."/>
            <person name="Wang M."/>
            <person name="Zifcakova L."/>
            <person name="Wipf D."/>
            <person name="Zambonelli A."/>
            <person name="Paolocci F."/>
            <person name="Nowrousian M."/>
            <person name="Ottonello S."/>
            <person name="Baldrian P."/>
            <person name="Spatafora J.W."/>
            <person name="Henrissat B."/>
            <person name="Nagy L.G."/>
            <person name="Aury J.M."/>
            <person name="Wincker P."/>
            <person name="Grigoriev I.V."/>
            <person name="Bonfante P."/>
            <person name="Martin F.M."/>
        </authorList>
    </citation>
    <scope>NUCLEOTIDE SEQUENCE [LARGE SCALE GENOMIC DNA]</scope>
    <source>
        <strain evidence="3 4">CCBAS932</strain>
    </source>
</reference>
<name>A0A3N4KWF9_9PEZI</name>
<feature type="domain" description="C2H2-type" evidence="2">
    <location>
        <begin position="87"/>
        <end position="108"/>
    </location>
</feature>
<dbReference type="PANTHER" id="PTHR21354">
    <property type="entry name" value="ZINC FINGER PROTEIN 511"/>
    <property type="match status" value="1"/>
</dbReference>